<sequence length="402" mass="40566">MTADDPGSPPSIGPVPRLAATTWTGTADGTRAQIFAEVLTFGPISRIEVARRLGLSQSTVTKAVTPLIDSGYLVEAGSRVDGPGRPQRLIRVAAGRYHAIGVQLGPAGVTGVLTDLRANTLTRLYHPLPEGHEPHTVLAAAAGLIGRLRSAAPRGLLGVGVSLGGHVDPATGRCVHSGILGWDDINVAALLTTATGLPIVVNNDVNAVVIAEQWFGAGRGVRSFAVVAVSAGIGCGLLLNGELHTGATGLAGEFGHLPLNPGGPPCSCGNTGCLEAVAADPAVIAATAAQGGPRCDSTEEVAALARSGNAAALAAYTAMGEALGRGLAALCNLLNLGKIILTGHGMKAFDVFESACLTAFHRHAFSTAATDCELTLEPGGDDLWARGAACLVIREAAGAAHP</sequence>
<dbReference type="eggNOG" id="COG1940">
    <property type="taxonomic scope" value="Bacteria"/>
</dbReference>
<dbReference type="eggNOG" id="COG2345">
    <property type="taxonomic scope" value="Bacteria"/>
</dbReference>
<dbReference type="Gene3D" id="3.30.420.40">
    <property type="match status" value="2"/>
</dbReference>
<dbReference type="PROSITE" id="PS01125">
    <property type="entry name" value="ROK"/>
    <property type="match status" value="1"/>
</dbReference>
<dbReference type="Gene3D" id="1.10.10.10">
    <property type="entry name" value="Winged helix-like DNA-binding domain superfamily/Winged helix DNA-binding domain"/>
    <property type="match status" value="1"/>
</dbReference>
<reference evidence="2 3" key="1">
    <citation type="journal article" date="2010" name="Cell Res.">
        <title>Complete genome sequence of the rifamycin SV-producing Amycolatopsis mediterranei U32 revealed its genetic characteristics in phylogeny and metabolism.</title>
        <authorList>
            <person name="Zhao W."/>
            <person name="Zhong Y."/>
            <person name="Yuan H."/>
            <person name="Wang J."/>
            <person name="Zheng H."/>
            <person name="Wang Y."/>
            <person name="Cen X."/>
            <person name="Xu F."/>
            <person name="Bai J."/>
            <person name="Han X."/>
            <person name="Lu G."/>
            <person name="Zhu Y."/>
            <person name="Shao Z."/>
            <person name="Yan H."/>
            <person name="Li C."/>
            <person name="Peng N."/>
            <person name="Zhang Z."/>
            <person name="Zhang Y."/>
            <person name="Lin W."/>
            <person name="Fan Y."/>
            <person name="Qin Z."/>
            <person name="Hu Y."/>
            <person name="Zhu B."/>
            <person name="Wang S."/>
            <person name="Ding X."/>
            <person name="Zhao G.P."/>
        </authorList>
    </citation>
    <scope>NUCLEOTIDE SEQUENCE [LARGE SCALE GENOMIC DNA]</scope>
    <source>
        <strain evidence="3">U-32</strain>
    </source>
</reference>
<dbReference type="InterPro" id="IPR043129">
    <property type="entry name" value="ATPase_NBD"/>
</dbReference>
<dbReference type="PANTHER" id="PTHR18964">
    <property type="entry name" value="ROK (REPRESSOR, ORF, KINASE) FAMILY"/>
    <property type="match status" value="1"/>
</dbReference>
<dbReference type="CDD" id="cd00090">
    <property type="entry name" value="HTH_ARSR"/>
    <property type="match status" value="1"/>
</dbReference>
<name>A0A0H3DIN5_AMYMU</name>
<dbReference type="KEGG" id="amd:AMED_7826"/>
<dbReference type="InterPro" id="IPR000600">
    <property type="entry name" value="ROK"/>
</dbReference>
<dbReference type="InterPro" id="IPR011991">
    <property type="entry name" value="ArsR-like_HTH"/>
</dbReference>
<dbReference type="GeneID" id="92875451"/>
<proteinExistence type="inferred from homology"/>
<dbReference type="RefSeq" id="WP_013229571.1">
    <property type="nucleotide sequence ID" value="NC_014318.1"/>
</dbReference>
<dbReference type="SUPFAM" id="SSF53067">
    <property type="entry name" value="Actin-like ATPase domain"/>
    <property type="match status" value="1"/>
</dbReference>
<dbReference type="HOGENOM" id="CLU_036604_13_4_11"/>
<dbReference type="Pfam" id="PF13412">
    <property type="entry name" value="HTH_24"/>
    <property type="match status" value="1"/>
</dbReference>
<dbReference type="PATRIC" id="fig|749927.5.peg.8135"/>
<dbReference type="InterPro" id="IPR036388">
    <property type="entry name" value="WH-like_DNA-bd_sf"/>
</dbReference>
<organism evidence="2 3">
    <name type="scientific">Amycolatopsis mediterranei (strain U-32)</name>
    <dbReference type="NCBI Taxonomy" id="749927"/>
    <lineage>
        <taxon>Bacteria</taxon>
        <taxon>Bacillati</taxon>
        <taxon>Actinomycetota</taxon>
        <taxon>Actinomycetes</taxon>
        <taxon>Pseudonocardiales</taxon>
        <taxon>Pseudonocardiaceae</taxon>
        <taxon>Amycolatopsis</taxon>
    </lineage>
</organism>
<protein>
    <submittedName>
        <fullName evidence="2">ROK family transcriptional regulator</fullName>
    </submittedName>
</protein>
<accession>A0A0H3DIN5</accession>
<dbReference type="SUPFAM" id="SSF46785">
    <property type="entry name" value="Winged helix' DNA-binding domain"/>
    <property type="match status" value="1"/>
</dbReference>
<evidence type="ECO:0000256" key="1">
    <source>
        <dbReference type="ARBA" id="ARBA00006479"/>
    </source>
</evidence>
<comment type="similarity">
    <text evidence="1">Belongs to the ROK (NagC/XylR) family.</text>
</comment>
<dbReference type="Pfam" id="PF00480">
    <property type="entry name" value="ROK"/>
    <property type="match status" value="1"/>
</dbReference>
<dbReference type="InterPro" id="IPR036390">
    <property type="entry name" value="WH_DNA-bd_sf"/>
</dbReference>
<dbReference type="AlphaFoldDB" id="A0A0H3DIN5"/>
<gene>
    <name evidence="2" type="ordered locus">AMED_7826</name>
</gene>
<dbReference type="EMBL" id="CP002000">
    <property type="protein sequence ID" value="ADJ49534.1"/>
    <property type="molecule type" value="Genomic_DNA"/>
</dbReference>
<dbReference type="Proteomes" id="UP000000328">
    <property type="component" value="Chromosome"/>
</dbReference>
<evidence type="ECO:0000313" key="2">
    <source>
        <dbReference type="EMBL" id="ADJ49534.1"/>
    </source>
</evidence>
<dbReference type="PANTHER" id="PTHR18964:SF149">
    <property type="entry name" value="BIFUNCTIONAL UDP-N-ACETYLGLUCOSAMINE 2-EPIMERASE_N-ACETYLMANNOSAMINE KINASE"/>
    <property type="match status" value="1"/>
</dbReference>
<evidence type="ECO:0000313" key="3">
    <source>
        <dbReference type="Proteomes" id="UP000000328"/>
    </source>
</evidence>
<dbReference type="OrthoDB" id="3464494at2"/>
<dbReference type="InterPro" id="IPR049874">
    <property type="entry name" value="ROK_cs"/>
</dbReference>